<evidence type="ECO:0000313" key="7">
    <source>
        <dbReference type="Proteomes" id="UP000284006"/>
    </source>
</evidence>
<proteinExistence type="predicted"/>
<feature type="non-terminal residue" evidence="6">
    <location>
        <position position="191"/>
    </location>
</feature>
<protein>
    <submittedName>
        <fullName evidence="6">TetR/AcrR family transcriptional regulator</fullName>
    </submittedName>
</protein>
<sequence>MRLKTETKRQAILDVAAQVFREGGFERSSMNEICQRVGGSKATIYNYFASKEELFFEVMRQSADAEFEQVHAALDVSTEDIAKALETFGQRLITFIYSPQLQSMRRLVISESGRADLGRKCYENGPARSLVVVSAFLSTAMEQGKLRKADARTASLQLKALYEAEFHDRFMCHILDELDSKDVKQAVTRAV</sequence>
<name>A0A418XXN8_9BURK</name>
<dbReference type="PANTHER" id="PTHR30055">
    <property type="entry name" value="HTH-TYPE TRANSCRIPTIONAL REGULATOR RUTR"/>
    <property type="match status" value="1"/>
</dbReference>
<keyword evidence="1" id="KW-0805">Transcription regulation</keyword>
<dbReference type="PROSITE" id="PS50977">
    <property type="entry name" value="HTH_TETR_2"/>
    <property type="match status" value="1"/>
</dbReference>
<feature type="domain" description="HTH tetR-type" evidence="5">
    <location>
        <begin position="6"/>
        <end position="66"/>
    </location>
</feature>
<dbReference type="GO" id="GO:0000976">
    <property type="term" value="F:transcription cis-regulatory region binding"/>
    <property type="evidence" value="ECO:0007669"/>
    <property type="project" value="TreeGrafter"/>
</dbReference>
<evidence type="ECO:0000256" key="3">
    <source>
        <dbReference type="ARBA" id="ARBA00023163"/>
    </source>
</evidence>
<dbReference type="Gene3D" id="1.10.10.60">
    <property type="entry name" value="Homeodomain-like"/>
    <property type="match status" value="1"/>
</dbReference>
<dbReference type="Gene3D" id="1.10.357.10">
    <property type="entry name" value="Tetracycline Repressor, domain 2"/>
    <property type="match status" value="1"/>
</dbReference>
<keyword evidence="7" id="KW-1185">Reference proteome</keyword>
<dbReference type="FunFam" id="1.10.10.60:FF:000141">
    <property type="entry name" value="TetR family transcriptional regulator"/>
    <property type="match status" value="1"/>
</dbReference>
<dbReference type="Pfam" id="PF14246">
    <property type="entry name" value="TetR_C_7"/>
    <property type="match status" value="1"/>
</dbReference>
<dbReference type="InterPro" id="IPR001647">
    <property type="entry name" value="HTH_TetR"/>
</dbReference>
<dbReference type="SUPFAM" id="SSF46689">
    <property type="entry name" value="Homeodomain-like"/>
    <property type="match status" value="1"/>
</dbReference>
<dbReference type="PRINTS" id="PR00455">
    <property type="entry name" value="HTHTETR"/>
</dbReference>
<dbReference type="GO" id="GO:0003700">
    <property type="term" value="F:DNA-binding transcription factor activity"/>
    <property type="evidence" value="ECO:0007669"/>
    <property type="project" value="TreeGrafter"/>
</dbReference>
<evidence type="ECO:0000256" key="1">
    <source>
        <dbReference type="ARBA" id="ARBA00023015"/>
    </source>
</evidence>
<dbReference type="EMBL" id="QYUP01000099">
    <property type="protein sequence ID" value="RJG17618.1"/>
    <property type="molecule type" value="Genomic_DNA"/>
</dbReference>
<dbReference type="RefSeq" id="WP_147373854.1">
    <property type="nucleotide sequence ID" value="NZ_QYUP01000099.1"/>
</dbReference>
<organism evidence="6 7">
    <name type="scientific">Massilia cavernae</name>
    <dbReference type="NCBI Taxonomy" id="2320864"/>
    <lineage>
        <taxon>Bacteria</taxon>
        <taxon>Pseudomonadati</taxon>
        <taxon>Pseudomonadota</taxon>
        <taxon>Betaproteobacteria</taxon>
        <taxon>Burkholderiales</taxon>
        <taxon>Oxalobacteraceae</taxon>
        <taxon>Telluria group</taxon>
        <taxon>Massilia</taxon>
    </lineage>
</organism>
<dbReference type="Proteomes" id="UP000284006">
    <property type="component" value="Unassembled WGS sequence"/>
</dbReference>
<dbReference type="AlphaFoldDB" id="A0A418XXN8"/>
<comment type="caution">
    <text evidence="6">The sequence shown here is derived from an EMBL/GenBank/DDBJ whole genome shotgun (WGS) entry which is preliminary data.</text>
</comment>
<dbReference type="InterPro" id="IPR009057">
    <property type="entry name" value="Homeodomain-like_sf"/>
</dbReference>
<evidence type="ECO:0000259" key="5">
    <source>
        <dbReference type="PROSITE" id="PS50977"/>
    </source>
</evidence>
<evidence type="ECO:0000256" key="2">
    <source>
        <dbReference type="ARBA" id="ARBA00023125"/>
    </source>
</evidence>
<dbReference type="OrthoDB" id="8535430at2"/>
<dbReference type="Pfam" id="PF00440">
    <property type="entry name" value="TetR_N"/>
    <property type="match status" value="1"/>
</dbReference>
<keyword evidence="2 4" id="KW-0238">DNA-binding</keyword>
<feature type="DNA-binding region" description="H-T-H motif" evidence="4">
    <location>
        <begin position="29"/>
        <end position="48"/>
    </location>
</feature>
<dbReference type="InterPro" id="IPR039536">
    <property type="entry name" value="TetR_C_Proteobacteria"/>
</dbReference>
<dbReference type="PANTHER" id="PTHR30055:SF119">
    <property type="entry name" value="NALC"/>
    <property type="match status" value="1"/>
</dbReference>
<accession>A0A418XXN8</accession>
<gene>
    <name evidence="6" type="ORF">D3872_10390</name>
</gene>
<evidence type="ECO:0000256" key="4">
    <source>
        <dbReference type="PROSITE-ProRule" id="PRU00335"/>
    </source>
</evidence>
<reference evidence="6 7" key="1">
    <citation type="submission" date="2018-09" db="EMBL/GenBank/DDBJ databases">
        <authorList>
            <person name="Zhu H."/>
        </authorList>
    </citation>
    <scope>NUCLEOTIDE SEQUENCE [LARGE SCALE GENOMIC DNA]</scope>
    <source>
        <strain evidence="6 7">K1S02-61</strain>
    </source>
</reference>
<keyword evidence="3" id="KW-0804">Transcription</keyword>
<evidence type="ECO:0000313" key="6">
    <source>
        <dbReference type="EMBL" id="RJG17618.1"/>
    </source>
</evidence>
<dbReference type="InterPro" id="IPR050109">
    <property type="entry name" value="HTH-type_TetR-like_transc_reg"/>
</dbReference>